<accession>A0A2Y9AT04</accession>
<evidence type="ECO:0000259" key="3">
    <source>
        <dbReference type="Pfam" id="PF01408"/>
    </source>
</evidence>
<dbReference type="InterPro" id="IPR036291">
    <property type="entry name" value="NAD(P)-bd_dom_sf"/>
</dbReference>
<dbReference type="PANTHER" id="PTHR43818:SF11">
    <property type="entry name" value="BCDNA.GH03377"/>
    <property type="match status" value="1"/>
</dbReference>
<dbReference type="GO" id="GO:0000166">
    <property type="term" value="F:nucleotide binding"/>
    <property type="evidence" value="ECO:0007669"/>
    <property type="project" value="InterPro"/>
</dbReference>
<evidence type="ECO:0000256" key="1">
    <source>
        <dbReference type="ARBA" id="ARBA00023002"/>
    </source>
</evidence>
<protein>
    <submittedName>
        <fullName evidence="5">Predicted dehydrogenase</fullName>
    </submittedName>
</protein>
<feature type="domain" description="GFO/IDH/MocA-like oxidoreductase" evidence="4">
    <location>
        <begin position="146"/>
        <end position="275"/>
    </location>
</feature>
<dbReference type="GO" id="GO:0016491">
    <property type="term" value="F:oxidoreductase activity"/>
    <property type="evidence" value="ECO:0007669"/>
    <property type="project" value="UniProtKB-KW"/>
</dbReference>
<proteinExistence type="predicted"/>
<dbReference type="RefSeq" id="WP_309146718.1">
    <property type="nucleotide sequence ID" value="NZ_QKLZ01000013.1"/>
</dbReference>
<reference evidence="5 6" key="1">
    <citation type="submission" date="2016-10" db="EMBL/GenBank/DDBJ databases">
        <authorList>
            <person name="Cai Z."/>
        </authorList>
    </citation>
    <scope>NUCLEOTIDE SEQUENCE [LARGE SCALE GENOMIC DNA]</scope>
    <source>
        <strain evidence="5 6">CGMCC 1.10826</strain>
    </source>
</reference>
<sequence length="377" mass="40005">MPVMGVTVDRKREAADAGSYRAGIVGAGFMGGVHARAVRVNGGEVVGVVASSEDRSARAADELLATRLFTDVDELLASEDVDVIHVCTPNHLHHELTMRALGAGKHVVCEKPLATTPGDAAQMHEAAETAGLVGAVPFVYRFHPMVREARERVRRGELGRIVLAHGSYLQDWLSGPEDDNWRVDARLGGATRAFGDIGSHWCDLLEFVTGDRITAVSARSATVNAERGADRSAVDTEDLVALQFETAAGVVGTATISQVSPGRKNRLFLEVSGATSTVAFDQEESEKLWLGARDGSRLLVRDPDTLSAPAAQYAGVPAGHPQGYQECFASFVADTARTIAGQPVDGLPTFADGLRATRLADAVVRSAASRTWVEVAP</sequence>
<dbReference type="Gene3D" id="3.40.50.720">
    <property type="entry name" value="NAD(P)-binding Rossmann-like Domain"/>
    <property type="match status" value="1"/>
</dbReference>
<dbReference type="EMBL" id="UETB01000013">
    <property type="protein sequence ID" value="SSA45409.1"/>
    <property type="molecule type" value="Genomic_DNA"/>
</dbReference>
<keyword evidence="2" id="KW-0520">NAD</keyword>
<dbReference type="InterPro" id="IPR000683">
    <property type="entry name" value="Gfo/Idh/MocA-like_OxRdtase_N"/>
</dbReference>
<evidence type="ECO:0000259" key="4">
    <source>
        <dbReference type="Pfam" id="PF22725"/>
    </source>
</evidence>
<keyword evidence="1" id="KW-0560">Oxidoreductase</keyword>
<evidence type="ECO:0000256" key="2">
    <source>
        <dbReference type="ARBA" id="ARBA00023027"/>
    </source>
</evidence>
<name>A0A2Y9AT04_9MICO</name>
<dbReference type="Proteomes" id="UP000250222">
    <property type="component" value="Unassembled WGS sequence"/>
</dbReference>
<keyword evidence="6" id="KW-1185">Reference proteome</keyword>
<organism evidence="5 6">
    <name type="scientific">Georgenia satyanarayanai</name>
    <dbReference type="NCBI Taxonomy" id="860221"/>
    <lineage>
        <taxon>Bacteria</taxon>
        <taxon>Bacillati</taxon>
        <taxon>Actinomycetota</taxon>
        <taxon>Actinomycetes</taxon>
        <taxon>Micrococcales</taxon>
        <taxon>Bogoriellaceae</taxon>
        <taxon>Georgenia</taxon>
    </lineage>
</organism>
<evidence type="ECO:0000313" key="6">
    <source>
        <dbReference type="Proteomes" id="UP000250222"/>
    </source>
</evidence>
<evidence type="ECO:0000313" key="5">
    <source>
        <dbReference type="EMBL" id="SSA45409.1"/>
    </source>
</evidence>
<feature type="domain" description="Gfo/Idh/MocA-like oxidoreductase N-terminal" evidence="3">
    <location>
        <begin position="21"/>
        <end position="133"/>
    </location>
</feature>
<dbReference type="InterPro" id="IPR050463">
    <property type="entry name" value="Gfo/Idh/MocA_oxidrdct_glycsds"/>
</dbReference>
<dbReference type="InterPro" id="IPR055170">
    <property type="entry name" value="GFO_IDH_MocA-like_dom"/>
</dbReference>
<dbReference type="Pfam" id="PF22725">
    <property type="entry name" value="GFO_IDH_MocA_C3"/>
    <property type="match status" value="1"/>
</dbReference>
<dbReference type="SUPFAM" id="SSF51735">
    <property type="entry name" value="NAD(P)-binding Rossmann-fold domains"/>
    <property type="match status" value="1"/>
</dbReference>
<dbReference type="Gene3D" id="3.30.360.10">
    <property type="entry name" value="Dihydrodipicolinate Reductase, domain 2"/>
    <property type="match status" value="1"/>
</dbReference>
<dbReference type="AlphaFoldDB" id="A0A2Y9AT04"/>
<dbReference type="PANTHER" id="PTHR43818">
    <property type="entry name" value="BCDNA.GH03377"/>
    <property type="match status" value="1"/>
</dbReference>
<dbReference type="Pfam" id="PF01408">
    <property type="entry name" value="GFO_IDH_MocA"/>
    <property type="match status" value="1"/>
</dbReference>
<dbReference type="SUPFAM" id="SSF55347">
    <property type="entry name" value="Glyceraldehyde-3-phosphate dehydrogenase-like, C-terminal domain"/>
    <property type="match status" value="1"/>
</dbReference>
<gene>
    <name evidence="5" type="ORF">SAMN05216184_1137</name>
</gene>